<evidence type="ECO:0008006" key="4">
    <source>
        <dbReference type="Google" id="ProtNLM"/>
    </source>
</evidence>
<accession>A0ABS5JVQ3</accession>
<keyword evidence="1" id="KW-0812">Transmembrane</keyword>
<dbReference type="EMBL" id="JAGUCO010000005">
    <property type="protein sequence ID" value="MBS2098411.1"/>
    <property type="molecule type" value="Genomic_DNA"/>
</dbReference>
<keyword evidence="3" id="KW-1185">Reference proteome</keyword>
<dbReference type="Proteomes" id="UP000708576">
    <property type="component" value="Unassembled WGS sequence"/>
</dbReference>
<evidence type="ECO:0000313" key="3">
    <source>
        <dbReference type="Proteomes" id="UP000708576"/>
    </source>
</evidence>
<reference evidence="2 3" key="1">
    <citation type="journal article" date="2015" name="Int. J. Syst. Evol. Microbiol.">
        <title>Carboxylicivirga linearis sp. nov., isolated from a sea cucumber culture pond.</title>
        <authorList>
            <person name="Wang F.Q."/>
            <person name="Zhou Y.X."/>
            <person name="Lin X.Z."/>
            <person name="Chen G.J."/>
            <person name="Du Z.J."/>
        </authorList>
    </citation>
    <scope>NUCLEOTIDE SEQUENCE [LARGE SCALE GENOMIC DNA]</scope>
    <source>
        <strain evidence="2 3">FB218</strain>
    </source>
</reference>
<keyword evidence="1" id="KW-1133">Transmembrane helix</keyword>
<feature type="transmembrane region" description="Helical" evidence="1">
    <location>
        <begin position="20"/>
        <end position="41"/>
    </location>
</feature>
<feature type="transmembrane region" description="Helical" evidence="1">
    <location>
        <begin position="61"/>
        <end position="81"/>
    </location>
</feature>
<evidence type="ECO:0000256" key="1">
    <source>
        <dbReference type="SAM" id="Phobius"/>
    </source>
</evidence>
<proteinExistence type="predicted"/>
<gene>
    <name evidence="2" type="ORF">KEM10_08980</name>
</gene>
<evidence type="ECO:0000313" key="2">
    <source>
        <dbReference type="EMBL" id="MBS2098411.1"/>
    </source>
</evidence>
<sequence length="128" mass="14622">MNTNQSFNLSADIFGSLPAIFMKLVFVIITVYVIMMILNFLRDKFIHKESTKKEDHIDNLLILLSKIFLISGFGFIIANTVKLFLQQATTRGNIQKGEWNDLTFGIIIIFISIALNAGRKVLVRKRTE</sequence>
<keyword evidence="1" id="KW-0472">Membrane</keyword>
<comment type="caution">
    <text evidence="2">The sequence shown here is derived from an EMBL/GenBank/DDBJ whole genome shotgun (WGS) entry which is preliminary data.</text>
</comment>
<dbReference type="RefSeq" id="WP_212215657.1">
    <property type="nucleotide sequence ID" value="NZ_JAGUCO010000005.1"/>
</dbReference>
<feature type="transmembrane region" description="Helical" evidence="1">
    <location>
        <begin position="101"/>
        <end position="118"/>
    </location>
</feature>
<name>A0ABS5JVQ3_9BACT</name>
<organism evidence="2 3">
    <name type="scientific">Carboxylicivirga linearis</name>
    <dbReference type="NCBI Taxonomy" id="1628157"/>
    <lineage>
        <taxon>Bacteria</taxon>
        <taxon>Pseudomonadati</taxon>
        <taxon>Bacteroidota</taxon>
        <taxon>Bacteroidia</taxon>
        <taxon>Marinilabiliales</taxon>
        <taxon>Marinilabiliaceae</taxon>
        <taxon>Carboxylicivirga</taxon>
    </lineage>
</organism>
<protein>
    <recommendedName>
        <fullName evidence="4">DUF2975 domain-containing protein</fullName>
    </recommendedName>
</protein>